<dbReference type="PANTHER" id="PTHR22617:SF23">
    <property type="entry name" value="CHEMOTAXIS PROTEIN CHEW"/>
    <property type="match status" value="1"/>
</dbReference>
<evidence type="ECO:0000313" key="3">
    <source>
        <dbReference type="Proteomes" id="UP001597176"/>
    </source>
</evidence>
<evidence type="ECO:0000259" key="1">
    <source>
        <dbReference type="PROSITE" id="PS50851"/>
    </source>
</evidence>
<dbReference type="EMBL" id="JBHTND010000005">
    <property type="protein sequence ID" value="MFD1301081.1"/>
    <property type="molecule type" value="Genomic_DNA"/>
</dbReference>
<dbReference type="Gene3D" id="2.30.30.40">
    <property type="entry name" value="SH3 Domains"/>
    <property type="match status" value="1"/>
</dbReference>
<protein>
    <submittedName>
        <fullName evidence="2">Chemotaxis protein CheW</fullName>
    </submittedName>
</protein>
<proteinExistence type="predicted"/>
<dbReference type="RefSeq" id="WP_238204560.1">
    <property type="nucleotide sequence ID" value="NZ_JBHTND010000005.1"/>
</dbReference>
<comment type="caution">
    <text evidence="2">The sequence shown here is derived from an EMBL/GenBank/DDBJ whole genome shotgun (WGS) entry which is preliminary data.</text>
</comment>
<dbReference type="PROSITE" id="PS50851">
    <property type="entry name" value="CHEW"/>
    <property type="match status" value="1"/>
</dbReference>
<name>A0ABW3WWT7_9HYPH</name>
<sequence length="191" mass="19186">MIEPPAGSAEVEPRISALLAERTAALARRGTKGTDSVSRTPFLVCLSGADRYGLPLTAVAQVVPARACTPVPGAPPEFLGLIALSGRVVSVLSLAGALGRPMPPGAVDSTGHILVLRGGIASLALAVDRVLAVEDVDGALVADAQHLGGLGADAVSGYAPGAGQEAALEGGDAGFVVIDLPRLLRRYLPQS</sequence>
<accession>A0ABW3WWT7</accession>
<dbReference type="InterPro" id="IPR039315">
    <property type="entry name" value="CheW"/>
</dbReference>
<gene>
    <name evidence="2" type="ORF">ACFQ4G_05720</name>
</gene>
<dbReference type="Pfam" id="PF01584">
    <property type="entry name" value="CheW"/>
    <property type="match status" value="1"/>
</dbReference>
<dbReference type="InterPro" id="IPR036061">
    <property type="entry name" value="CheW-like_dom_sf"/>
</dbReference>
<dbReference type="Gene3D" id="2.40.50.180">
    <property type="entry name" value="CheA-289, Domain 4"/>
    <property type="match status" value="1"/>
</dbReference>
<keyword evidence="3" id="KW-1185">Reference proteome</keyword>
<dbReference type="InterPro" id="IPR002545">
    <property type="entry name" value="CheW-lke_dom"/>
</dbReference>
<dbReference type="PANTHER" id="PTHR22617">
    <property type="entry name" value="CHEMOTAXIS SENSOR HISTIDINE KINASE-RELATED"/>
    <property type="match status" value="1"/>
</dbReference>
<organism evidence="2 3">
    <name type="scientific">Methylobacterium marchantiae</name>
    <dbReference type="NCBI Taxonomy" id="600331"/>
    <lineage>
        <taxon>Bacteria</taxon>
        <taxon>Pseudomonadati</taxon>
        <taxon>Pseudomonadota</taxon>
        <taxon>Alphaproteobacteria</taxon>
        <taxon>Hyphomicrobiales</taxon>
        <taxon>Methylobacteriaceae</taxon>
        <taxon>Methylobacterium</taxon>
    </lineage>
</organism>
<evidence type="ECO:0000313" key="2">
    <source>
        <dbReference type="EMBL" id="MFD1301081.1"/>
    </source>
</evidence>
<reference evidence="3" key="1">
    <citation type="journal article" date="2019" name="Int. J. Syst. Evol. Microbiol.">
        <title>The Global Catalogue of Microorganisms (GCM) 10K type strain sequencing project: providing services to taxonomists for standard genome sequencing and annotation.</title>
        <authorList>
            <consortium name="The Broad Institute Genomics Platform"/>
            <consortium name="The Broad Institute Genome Sequencing Center for Infectious Disease"/>
            <person name="Wu L."/>
            <person name="Ma J."/>
        </authorList>
    </citation>
    <scope>NUCLEOTIDE SEQUENCE [LARGE SCALE GENOMIC DNA]</scope>
    <source>
        <strain evidence="3">CCUG 56108</strain>
    </source>
</reference>
<dbReference type="Proteomes" id="UP001597176">
    <property type="component" value="Unassembled WGS sequence"/>
</dbReference>
<feature type="domain" description="CheW-like" evidence="1">
    <location>
        <begin position="39"/>
        <end position="189"/>
    </location>
</feature>
<dbReference type="SMART" id="SM00260">
    <property type="entry name" value="CheW"/>
    <property type="match status" value="1"/>
</dbReference>
<dbReference type="SUPFAM" id="SSF50341">
    <property type="entry name" value="CheW-like"/>
    <property type="match status" value="1"/>
</dbReference>